<evidence type="ECO:0000313" key="2">
    <source>
        <dbReference type="Proteomes" id="UP001614391"/>
    </source>
</evidence>
<dbReference type="Proteomes" id="UP001614391">
    <property type="component" value="Unassembled WGS sequence"/>
</dbReference>
<reference evidence="1 2" key="1">
    <citation type="submission" date="2024-10" db="EMBL/GenBank/DDBJ databases">
        <title>The Natural Products Discovery Center: Release of the First 8490 Sequenced Strains for Exploring Actinobacteria Biosynthetic Diversity.</title>
        <authorList>
            <person name="Kalkreuter E."/>
            <person name="Kautsar S.A."/>
            <person name="Yang D."/>
            <person name="Bader C.D."/>
            <person name="Teijaro C.N."/>
            <person name="Fluegel L."/>
            <person name="Davis C.M."/>
            <person name="Simpson J.R."/>
            <person name="Lauterbach L."/>
            <person name="Steele A.D."/>
            <person name="Gui C."/>
            <person name="Meng S."/>
            <person name="Li G."/>
            <person name="Viehrig K."/>
            <person name="Ye F."/>
            <person name="Su P."/>
            <person name="Kiefer A.F."/>
            <person name="Nichols A."/>
            <person name="Cepeda A.J."/>
            <person name="Yan W."/>
            <person name="Fan B."/>
            <person name="Jiang Y."/>
            <person name="Adhikari A."/>
            <person name="Zheng C.-J."/>
            <person name="Schuster L."/>
            <person name="Cowan T.M."/>
            <person name="Smanski M.J."/>
            <person name="Chevrette M.G."/>
            <person name="De Carvalho L.P.S."/>
            <person name="Shen B."/>
        </authorList>
    </citation>
    <scope>NUCLEOTIDE SEQUENCE [LARGE SCALE GENOMIC DNA]</scope>
    <source>
        <strain evidence="1 2">NPDC053346</strain>
    </source>
</reference>
<gene>
    <name evidence="1" type="ORF">ACIGW0_17090</name>
</gene>
<dbReference type="RefSeq" id="WP_399615563.1">
    <property type="nucleotide sequence ID" value="NZ_JBITYT010000007.1"/>
</dbReference>
<keyword evidence="2" id="KW-1185">Reference proteome</keyword>
<name>A0ABW8CU56_STRBI</name>
<evidence type="ECO:0000313" key="1">
    <source>
        <dbReference type="EMBL" id="MFI9121097.1"/>
    </source>
</evidence>
<protein>
    <submittedName>
        <fullName evidence="1">Uncharacterized protein</fullName>
    </submittedName>
</protein>
<sequence>MAQASRPVPAADEARAALEEVSDPTARAVVLALLGVRDELRAVSERAGRMDARMKQLNQYLGALANKP</sequence>
<proteinExistence type="predicted"/>
<organism evidence="1 2">
    <name type="scientific">Streptomyces bikiniensis</name>
    <dbReference type="NCBI Taxonomy" id="1896"/>
    <lineage>
        <taxon>Bacteria</taxon>
        <taxon>Bacillati</taxon>
        <taxon>Actinomycetota</taxon>
        <taxon>Actinomycetes</taxon>
        <taxon>Kitasatosporales</taxon>
        <taxon>Streptomycetaceae</taxon>
        <taxon>Streptomyces</taxon>
    </lineage>
</organism>
<dbReference type="EMBL" id="JBITYT010000007">
    <property type="protein sequence ID" value="MFI9121097.1"/>
    <property type="molecule type" value="Genomic_DNA"/>
</dbReference>
<accession>A0ABW8CU56</accession>
<comment type="caution">
    <text evidence="1">The sequence shown here is derived from an EMBL/GenBank/DDBJ whole genome shotgun (WGS) entry which is preliminary data.</text>
</comment>